<sequence length="164" mass="18757">MESTHYGFFADYLDYNIITCIRQDLFNISERPDSGILEPPLVELTPYLFLLALEMFIEVSECTTQAEIDRHLELGKQYLAKGQLGDALSHFHSAVEGDPNNYLTYFKRGTVYLALGKAKNALSDLDRVLEIKPDFTAARISRGNIHLKQADYDLAQLDFYNVLW</sequence>
<proteinExistence type="predicted"/>
<dbReference type="Gene3D" id="1.25.40.10">
    <property type="entry name" value="Tetratricopeptide repeat domain"/>
    <property type="match status" value="1"/>
</dbReference>
<evidence type="ECO:0000256" key="1">
    <source>
        <dbReference type="PROSITE-ProRule" id="PRU00339"/>
    </source>
</evidence>
<evidence type="ECO:0000313" key="2">
    <source>
        <dbReference type="EMBL" id="KAJ8956856.1"/>
    </source>
</evidence>
<feature type="repeat" description="TPR" evidence="1">
    <location>
        <begin position="102"/>
        <end position="135"/>
    </location>
</feature>
<dbReference type="SUPFAM" id="SSF48452">
    <property type="entry name" value="TPR-like"/>
    <property type="match status" value="1"/>
</dbReference>
<feature type="repeat" description="TPR" evidence="1">
    <location>
        <begin position="68"/>
        <end position="101"/>
    </location>
</feature>
<name>A0AAV8Z0L8_9CUCU</name>
<gene>
    <name evidence="2" type="ORF">NQ318_014271</name>
</gene>
<dbReference type="PROSITE" id="PS50005">
    <property type="entry name" value="TPR"/>
    <property type="match status" value="2"/>
</dbReference>
<comment type="caution">
    <text evidence="2">The sequence shown here is derived from an EMBL/GenBank/DDBJ whole genome shotgun (WGS) entry which is preliminary data.</text>
</comment>
<protein>
    <recommendedName>
        <fullName evidence="4">Tetratricopeptide repeat protein 32</fullName>
    </recommendedName>
</protein>
<dbReference type="PANTHER" id="PTHR44140:SF2">
    <property type="entry name" value="LD25575P"/>
    <property type="match status" value="1"/>
</dbReference>
<dbReference type="Proteomes" id="UP001162162">
    <property type="component" value="Unassembled WGS sequence"/>
</dbReference>
<dbReference type="PANTHER" id="PTHR44140">
    <property type="entry name" value="LD25575P"/>
    <property type="match status" value="1"/>
</dbReference>
<evidence type="ECO:0008006" key="4">
    <source>
        <dbReference type="Google" id="ProtNLM"/>
    </source>
</evidence>
<organism evidence="2 3">
    <name type="scientific">Aromia moschata</name>
    <dbReference type="NCBI Taxonomy" id="1265417"/>
    <lineage>
        <taxon>Eukaryota</taxon>
        <taxon>Metazoa</taxon>
        <taxon>Ecdysozoa</taxon>
        <taxon>Arthropoda</taxon>
        <taxon>Hexapoda</taxon>
        <taxon>Insecta</taxon>
        <taxon>Pterygota</taxon>
        <taxon>Neoptera</taxon>
        <taxon>Endopterygota</taxon>
        <taxon>Coleoptera</taxon>
        <taxon>Polyphaga</taxon>
        <taxon>Cucujiformia</taxon>
        <taxon>Chrysomeloidea</taxon>
        <taxon>Cerambycidae</taxon>
        <taxon>Cerambycinae</taxon>
        <taxon>Callichromatini</taxon>
        <taxon>Aromia</taxon>
    </lineage>
</organism>
<dbReference type="InterPro" id="IPR011990">
    <property type="entry name" value="TPR-like_helical_dom_sf"/>
</dbReference>
<accession>A0AAV8Z0L8</accession>
<dbReference type="InterPro" id="IPR051727">
    <property type="entry name" value="DnaJ_C3_Co-chaperones"/>
</dbReference>
<reference evidence="2" key="1">
    <citation type="journal article" date="2023" name="Insect Mol. Biol.">
        <title>Genome sequencing provides insights into the evolution of gene families encoding plant cell wall-degrading enzymes in longhorned beetles.</title>
        <authorList>
            <person name="Shin N.R."/>
            <person name="Okamura Y."/>
            <person name="Kirsch R."/>
            <person name="Pauchet Y."/>
        </authorList>
    </citation>
    <scope>NUCLEOTIDE SEQUENCE</scope>
    <source>
        <strain evidence="2">AMC_N1</strain>
    </source>
</reference>
<dbReference type="GO" id="GO:0034975">
    <property type="term" value="P:protein folding in endoplasmic reticulum"/>
    <property type="evidence" value="ECO:0007669"/>
    <property type="project" value="TreeGrafter"/>
</dbReference>
<dbReference type="GO" id="GO:0051787">
    <property type="term" value="F:misfolded protein binding"/>
    <property type="evidence" value="ECO:0007669"/>
    <property type="project" value="TreeGrafter"/>
</dbReference>
<dbReference type="SMART" id="SM00028">
    <property type="entry name" value="TPR"/>
    <property type="match status" value="2"/>
</dbReference>
<dbReference type="AlphaFoldDB" id="A0AAV8Z0L8"/>
<dbReference type="EMBL" id="JAPWTK010000027">
    <property type="protein sequence ID" value="KAJ8956856.1"/>
    <property type="molecule type" value="Genomic_DNA"/>
</dbReference>
<dbReference type="InterPro" id="IPR019734">
    <property type="entry name" value="TPR_rpt"/>
</dbReference>
<dbReference type="GO" id="GO:0051087">
    <property type="term" value="F:protein-folding chaperone binding"/>
    <property type="evidence" value="ECO:0007669"/>
    <property type="project" value="TreeGrafter"/>
</dbReference>
<dbReference type="Pfam" id="PF13432">
    <property type="entry name" value="TPR_16"/>
    <property type="match status" value="1"/>
</dbReference>
<keyword evidence="1" id="KW-0802">TPR repeat</keyword>
<keyword evidence="3" id="KW-1185">Reference proteome</keyword>
<evidence type="ECO:0000313" key="3">
    <source>
        <dbReference type="Proteomes" id="UP001162162"/>
    </source>
</evidence>
<dbReference type="GO" id="GO:0005783">
    <property type="term" value="C:endoplasmic reticulum"/>
    <property type="evidence" value="ECO:0007669"/>
    <property type="project" value="TreeGrafter"/>
</dbReference>